<dbReference type="InterPro" id="IPR044661">
    <property type="entry name" value="MED15a/b/c-like"/>
</dbReference>
<evidence type="ECO:0000256" key="3">
    <source>
        <dbReference type="SAM" id="MobiDB-lite"/>
    </source>
</evidence>
<dbReference type="InterPro" id="IPR036546">
    <property type="entry name" value="MED15_KIX"/>
</dbReference>
<dbReference type="Pfam" id="PF16987">
    <property type="entry name" value="KIX_2"/>
    <property type="match status" value="2"/>
</dbReference>
<evidence type="ECO:0000256" key="1">
    <source>
        <dbReference type="ARBA" id="ARBA00004123"/>
    </source>
</evidence>
<evidence type="ECO:0000313" key="5">
    <source>
        <dbReference type="EMBL" id="KAK4252948.1"/>
    </source>
</evidence>
<dbReference type="Gene3D" id="1.10.246.20">
    <property type="entry name" value="Coactivator CBP, KIX domain"/>
    <property type="match status" value="2"/>
</dbReference>
<evidence type="ECO:0000259" key="4">
    <source>
        <dbReference type="Pfam" id="PF16987"/>
    </source>
</evidence>
<feature type="domain" description="Mediator complex subunit 15 KIX" evidence="4">
    <location>
        <begin position="3"/>
        <end position="71"/>
    </location>
</feature>
<feature type="domain" description="Mediator complex subunit 15 KIX" evidence="4">
    <location>
        <begin position="79"/>
        <end position="155"/>
    </location>
</feature>
<keyword evidence="6" id="KW-1185">Reference proteome</keyword>
<proteinExistence type="predicted"/>
<dbReference type="FunFam" id="1.10.246.20:FF:000003">
    <property type="entry name" value="Mediator of RNA polymerase II transcription subunit 15a"/>
    <property type="match status" value="1"/>
</dbReference>
<dbReference type="GO" id="GO:0031490">
    <property type="term" value="F:chromatin DNA binding"/>
    <property type="evidence" value="ECO:0007669"/>
    <property type="project" value="InterPro"/>
</dbReference>
<gene>
    <name evidence="5" type="ORF">QN277_011071</name>
</gene>
<dbReference type="AlphaFoldDB" id="A0AAE1IMF6"/>
<dbReference type="InterPro" id="IPR036529">
    <property type="entry name" value="KIX_dom_sf"/>
</dbReference>
<dbReference type="GO" id="GO:0003713">
    <property type="term" value="F:transcription coactivator activity"/>
    <property type="evidence" value="ECO:0007669"/>
    <property type="project" value="InterPro"/>
</dbReference>
<organism evidence="5 6">
    <name type="scientific">Acacia crassicarpa</name>
    <name type="common">northern wattle</name>
    <dbReference type="NCBI Taxonomy" id="499986"/>
    <lineage>
        <taxon>Eukaryota</taxon>
        <taxon>Viridiplantae</taxon>
        <taxon>Streptophyta</taxon>
        <taxon>Embryophyta</taxon>
        <taxon>Tracheophyta</taxon>
        <taxon>Spermatophyta</taxon>
        <taxon>Magnoliopsida</taxon>
        <taxon>eudicotyledons</taxon>
        <taxon>Gunneridae</taxon>
        <taxon>Pentapetalae</taxon>
        <taxon>rosids</taxon>
        <taxon>fabids</taxon>
        <taxon>Fabales</taxon>
        <taxon>Fabaceae</taxon>
        <taxon>Caesalpinioideae</taxon>
        <taxon>mimosoid clade</taxon>
        <taxon>Acacieae</taxon>
        <taxon>Acacia</taxon>
    </lineage>
</organism>
<dbReference type="PANTHER" id="PTHR33137">
    <property type="entry name" value="MEDIATOR OF RNA POLYMERASE II TRANSCRIPTION SUBUNIT 15A-RELATED"/>
    <property type="match status" value="1"/>
</dbReference>
<dbReference type="PANTHER" id="PTHR33137:SF4">
    <property type="entry name" value="MEDIATOR OF RNA POLYMERASE II TRANSCRIPTION SUBUNIT 15A-RELATED"/>
    <property type="match status" value="1"/>
</dbReference>
<keyword evidence="2" id="KW-0539">Nucleus</keyword>
<evidence type="ECO:0000313" key="6">
    <source>
        <dbReference type="Proteomes" id="UP001293593"/>
    </source>
</evidence>
<protein>
    <recommendedName>
        <fullName evidence="4">Mediator complex subunit 15 KIX domain-containing protein</fullName>
    </recommendedName>
</protein>
<evidence type="ECO:0000256" key="2">
    <source>
        <dbReference type="ARBA" id="ARBA00023242"/>
    </source>
</evidence>
<name>A0AAE1IMF6_9FABA</name>
<comment type="subcellular location">
    <subcellularLocation>
        <location evidence="1">Nucleus</location>
    </subcellularLocation>
</comment>
<dbReference type="Proteomes" id="UP001293593">
    <property type="component" value="Unassembled WGS sequence"/>
</dbReference>
<feature type="region of interest" description="Disordered" evidence="3">
    <location>
        <begin position="154"/>
        <end position="174"/>
    </location>
</feature>
<accession>A0AAE1IMF6</accession>
<reference evidence="5" key="1">
    <citation type="submission" date="2023-10" db="EMBL/GenBank/DDBJ databases">
        <title>Chromosome-level genome of the transformable northern wattle, Acacia crassicarpa.</title>
        <authorList>
            <person name="Massaro I."/>
            <person name="Sinha N.R."/>
            <person name="Poethig S."/>
            <person name="Leichty A.R."/>
        </authorList>
    </citation>
    <scope>NUCLEOTIDE SEQUENCE</scope>
    <source>
        <strain evidence="5">Acra3RX</strain>
        <tissue evidence="5">Leaf</tissue>
    </source>
</reference>
<sequence>MDTHDWRAQLLPLIRQTNVNEIMTKLKIHQSHGDDDESLDVQKISKSFEQKTYAGALSQEDYLQKISSMMRLIDCCRCRWRAQLQPASRQRIVNKILETLRRHIPYSGQEGLDELRQIAARFEEKIYYSATSQADYLRKTSLKMLTINGQNTVANSMPSNFGPSETGSASGAQV</sequence>
<comment type="caution">
    <text evidence="5">The sequence shown here is derived from an EMBL/GenBank/DDBJ whole genome shotgun (WGS) entry which is preliminary data.</text>
</comment>
<dbReference type="GO" id="GO:0005634">
    <property type="term" value="C:nucleus"/>
    <property type="evidence" value="ECO:0007669"/>
    <property type="project" value="UniProtKB-SubCell"/>
</dbReference>
<dbReference type="EMBL" id="JAWXYG010000019">
    <property type="protein sequence ID" value="KAK4252948.1"/>
    <property type="molecule type" value="Genomic_DNA"/>
</dbReference>